<feature type="transmembrane region" description="Helical" evidence="1">
    <location>
        <begin position="57"/>
        <end position="76"/>
    </location>
</feature>
<name>A0AA41YMU7_9PROT</name>
<keyword evidence="1" id="KW-0812">Transmembrane</keyword>
<sequence length="97" mass="10625">MRIIIRRPGDDRDLNMTPEGEFLDPPPASLATRVFRAALIIAVVAAGLALAALALWFALMLIPIAAGAALIAWGAFRWRVWRARRSSLGGERNIFRG</sequence>
<evidence type="ECO:0000256" key="1">
    <source>
        <dbReference type="SAM" id="Phobius"/>
    </source>
</evidence>
<comment type="caution">
    <text evidence="2">The sequence shown here is derived from an EMBL/GenBank/DDBJ whole genome shotgun (WGS) entry which is preliminary data.</text>
</comment>
<dbReference type="RefSeq" id="WP_264715629.1">
    <property type="nucleotide sequence ID" value="NZ_JAPDNT010000024.1"/>
</dbReference>
<dbReference type="Proteomes" id="UP001165679">
    <property type="component" value="Unassembled WGS sequence"/>
</dbReference>
<keyword evidence="3" id="KW-1185">Reference proteome</keyword>
<feature type="transmembrane region" description="Helical" evidence="1">
    <location>
        <begin position="34"/>
        <end position="51"/>
    </location>
</feature>
<evidence type="ECO:0000313" key="3">
    <source>
        <dbReference type="Proteomes" id="UP001165679"/>
    </source>
</evidence>
<evidence type="ECO:0000313" key="2">
    <source>
        <dbReference type="EMBL" id="MCW3476796.1"/>
    </source>
</evidence>
<keyword evidence="1" id="KW-1133">Transmembrane helix</keyword>
<gene>
    <name evidence="2" type="ORF">OL599_19705</name>
</gene>
<keyword evidence="1" id="KW-0472">Membrane</keyword>
<reference evidence="2" key="1">
    <citation type="submission" date="2022-09" db="EMBL/GenBank/DDBJ databases">
        <title>Rhodovastum sp. nov. RN2-1 isolated from soil in Seongnam, South Korea.</title>
        <authorList>
            <person name="Le N.T."/>
        </authorList>
    </citation>
    <scope>NUCLEOTIDE SEQUENCE</scope>
    <source>
        <strain evidence="2">RN2-1</strain>
    </source>
</reference>
<proteinExistence type="predicted"/>
<accession>A0AA41YMU7</accession>
<protein>
    <submittedName>
        <fullName evidence="2">Uncharacterized protein</fullName>
    </submittedName>
</protein>
<organism evidence="2 3">
    <name type="scientific">Limobrevibacterium gyesilva</name>
    <dbReference type="NCBI Taxonomy" id="2991712"/>
    <lineage>
        <taxon>Bacteria</taxon>
        <taxon>Pseudomonadati</taxon>
        <taxon>Pseudomonadota</taxon>
        <taxon>Alphaproteobacteria</taxon>
        <taxon>Acetobacterales</taxon>
        <taxon>Acetobacteraceae</taxon>
        <taxon>Limobrevibacterium</taxon>
    </lineage>
</organism>
<dbReference type="EMBL" id="JAPDNT010000024">
    <property type="protein sequence ID" value="MCW3476796.1"/>
    <property type="molecule type" value="Genomic_DNA"/>
</dbReference>
<dbReference type="AlphaFoldDB" id="A0AA41YMU7"/>
<reference evidence="2" key="2">
    <citation type="submission" date="2022-10" db="EMBL/GenBank/DDBJ databases">
        <authorList>
            <person name="Trinh H.N."/>
        </authorList>
    </citation>
    <scope>NUCLEOTIDE SEQUENCE</scope>
    <source>
        <strain evidence="2">RN2-1</strain>
    </source>
</reference>